<dbReference type="PANTHER" id="PTHR42781">
    <property type="entry name" value="SPERMIDINE/PUTRESCINE IMPORT ATP-BINDING PROTEIN POTA"/>
    <property type="match status" value="1"/>
</dbReference>
<reference evidence="10 11" key="1">
    <citation type="journal article" date="2008" name="Int. J. Syst. Evol. Microbiol.">
        <title>Amphritea japonica sp. nov. and Amphritea balenae sp. nov., isolated from the sediment adjacent to sperm whale carcasses off Kagoshima, Japan.</title>
        <authorList>
            <person name="Miyazaki M."/>
            <person name="Nogi Y."/>
            <person name="Fujiwara Y."/>
            <person name="Kawato M."/>
            <person name="Nagahama T."/>
            <person name="Kubokawa K."/>
            <person name="Horikoshi K."/>
        </authorList>
    </citation>
    <scope>NUCLEOTIDE SEQUENCE [LARGE SCALE GENOMIC DNA]</scope>
    <source>
        <strain evidence="10 11">ATCC BAA-1530</strain>
    </source>
</reference>
<evidence type="ECO:0000256" key="6">
    <source>
        <dbReference type="ARBA" id="ARBA00023004"/>
    </source>
</evidence>
<accession>A0A7R6SRR3</accession>
<proteinExistence type="predicted"/>
<evidence type="ECO:0000256" key="7">
    <source>
        <dbReference type="ARBA" id="ARBA00023065"/>
    </source>
</evidence>
<dbReference type="FunFam" id="3.40.50.300:FF:000425">
    <property type="entry name" value="Probable ABC transporter, ATP-binding subunit"/>
    <property type="match status" value="1"/>
</dbReference>
<keyword evidence="6" id="KW-0408">Iron</keyword>
<dbReference type="InterPro" id="IPR008995">
    <property type="entry name" value="Mo/tungstate-bd_C_term_dom"/>
</dbReference>
<evidence type="ECO:0000256" key="8">
    <source>
        <dbReference type="ARBA" id="ARBA00023136"/>
    </source>
</evidence>
<dbReference type="InterPro" id="IPR017871">
    <property type="entry name" value="ABC_transporter-like_CS"/>
</dbReference>
<dbReference type="PANTHER" id="PTHR42781:SF4">
    <property type="entry name" value="SPERMIDINE_PUTRESCINE IMPORT ATP-BINDING PROTEIN POTA"/>
    <property type="match status" value="1"/>
</dbReference>
<dbReference type="InterPro" id="IPR015853">
    <property type="entry name" value="ABC_transpr_FbpC"/>
</dbReference>
<dbReference type="SMART" id="SM00382">
    <property type="entry name" value="AAA"/>
    <property type="match status" value="1"/>
</dbReference>
<evidence type="ECO:0000259" key="9">
    <source>
        <dbReference type="PROSITE" id="PS50893"/>
    </source>
</evidence>
<evidence type="ECO:0000256" key="4">
    <source>
        <dbReference type="ARBA" id="ARBA00022741"/>
    </source>
</evidence>
<evidence type="ECO:0000256" key="5">
    <source>
        <dbReference type="ARBA" id="ARBA00022840"/>
    </source>
</evidence>
<dbReference type="Gene3D" id="3.40.50.300">
    <property type="entry name" value="P-loop containing nucleotide triphosphate hydrolases"/>
    <property type="match status" value="1"/>
</dbReference>
<dbReference type="Pfam" id="PF00005">
    <property type="entry name" value="ABC_tran"/>
    <property type="match status" value="1"/>
</dbReference>
<dbReference type="InterPro" id="IPR003593">
    <property type="entry name" value="AAA+_ATPase"/>
</dbReference>
<dbReference type="OrthoDB" id="9802264at2"/>
<keyword evidence="8" id="KW-0472">Membrane</keyword>
<dbReference type="GO" id="GO:0015697">
    <property type="term" value="P:quaternary ammonium group transport"/>
    <property type="evidence" value="ECO:0007669"/>
    <property type="project" value="UniProtKB-ARBA"/>
</dbReference>
<dbReference type="GO" id="GO:0015408">
    <property type="term" value="F:ABC-type ferric iron transporter activity"/>
    <property type="evidence" value="ECO:0007669"/>
    <property type="project" value="InterPro"/>
</dbReference>
<dbReference type="SUPFAM" id="SSF50331">
    <property type="entry name" value="MOP-like"/>
    <property type="match status" value="1"/>
</dbReference>
<evidence type="ECO:0000256" key="3">
    <source>
        <dbReference type="ARBA" id="ARBA00022496"/>
    </source>
</evidence>
<organism evidence="10 11">
    <name type="scientific">Amphritea japonica ATCC BAA-1530</name>
    <dbReference type="NCBI Taxonomy" id="1278309"/>
    <lineage>
        <taxon>Bacteria</taxon>
        <taxon>Pseudomonadati</taxon>
        <taxon>Pseudomonadota</taxon>
        <taxon>Gammaproteobacteria</taxon>
        <taxon>Oceanospirillales</taxon>
        <taxon>Oceanospirillaceae</taxon>
        <taxon>Amphritea</taxon>
    </lineage>
</organism>
<dbReference type="GO" id="GO:0043190">
    <property type="term" value="C:ATP-binding cassette (ABC) transporter complex"/>
    <property type="evidence" value="ECO:0007669"/>
    <property type="project" value="InterPro"/>
</dbReference>
<dbReference type="PROSITE" id="PS50893">
    <property type="entry name" value="ABC_TRANSPORTER_2"/>
    <property type="match status" value="1"/>
</dbReference>
<keyword evidence="5 10" id="KW-0067">ATP-binding</keyword>
<name>A0A7R6SRR3_9GAMM</name>
<keyword evidence="10" id="KW-0378">Hydrolase</keyword>
<dbReference type="EC" id="3.6.3.30" evidence="10"/>
<feature type="domain" description="ABC transporter" evidence="9">
    <location>
        <begin position="11"/>
        <end position="243"/>
    </location>
</feature>
<dbReference type="PROSITE" id="PS00211">
    <property type="entry name" value="ABC_TRANSPORTER_1"/>
    <property type="match status" value="1"/>
</dbReference>
<dbReference type="InterPro" id="IPR003439">
    <property type="entry name" value="ABC_transporter-like_ATP-bd"/>
</dbReference>
<keyword evidence="11" id="KW-1185">Reference proteome</keyword>
<evidence type="ECO:0000313" key="11">
    <source>
        <dbReference type="Proteomes" id="UP000595663"/>
    </source>
</evidence>
<keyword evidence="1" id="KW-0813">Transport</keyword>
<keyword evidence="2" id="KW-1003">Cell membrane</keyword>
<dbReference type="EMBL" id="AP014545">
    <property type="protein sequence ID" value="BBB25529.1"/>
    <property type="molecule type" value="Genomic_DNA"/>
</dbReference>
<keyword evidence="4" id="KW-0547">Nucleotide-binding</keyword>
<dbReference type="Proteomes" id="UP000595663">
    <property type="component" value="Chromosome"/>
</dbReference>
<dbReference type="CDD" id="cd03259">
    <property type="entry name" value="ABC_Carb_Solutes_like"/>
    <property type="match status" value="1"/>
</dbReference>
<protein>
    <submittedName>
        <fullName evidence="10">Iron(III) transport system ATP-binding protein</fullName>
        <ecNumber evidence="10">3.6.3.30</ecNumber>
    </submittedName>
</protein>
<evidence type="ECO:0000313" key="10">
    <source>
        <dbReference type="EMBL" id="BBB25529.1"/>
    </source>
</evidence>
<dbReference type="InterPro" id="IPR050093">
    <property type="entry name" value="ABC_SmlMolc_Importer"/>
</dbReference>
<evidence type="ECO:0000256" key="2">
    <source>
        <dbReference type="ARBA" id="ARBA00022475"/>
    </source>
</evidence>
<dbReference type="InterPro" id="IPR013611">
    <property type="entry name" value="Transp-assoc_OB_typ2"/>
</dbReference>
<dbReference type="GO" id="GO:0016887">
    <property type="term" value="F:ATP hydrolysis activity"/>
    <property type="evidence" value="ECO:0007669"/>
    <property type="project" value="InterPro"/>
</dbReference>
<gene>
    <name evidence="10" type="primary">afuC</name>
    <name evidence="10" type="ORF">AMJAP_0932</name>
</gene>
<dbReference type="AlphaFoldDB" id="A0A7R6SRR3"/>
<keyword evidence="7" id="KW-0406">Ion transport</keyword>
<dbReference type="Gene3D" id="2.40.50.100">
    <property type="match status" value="1"/>
</dbReference>
<dbReference type="SUPFAM" id="SSF52540">
    <property type="entry name" value="P-loop containing nucleoside triphosphate hydrolases"/>
    <property type="match status" value="1"/>
</dbReference>
<keyword evidence="3" id="KW-0410">Iron transport</keyword>
<dbReference type="GO" id="GO:0005524">
    <property type="term" value="F:ATP binding"/>
    <property type="evidence" value="ECO:0007669"/>
    <property type="project" value="UniProtKB-KW"/>
</dbReference>
<evidence type="ECO:0000256" key="1">
    <source>
        <dbReference type="ARBA" id="ARBA00022448"/>
    </source>
</evidence>
<sequence length="354" mass="38583">MTSLLELPPLLELKSLSCGYGETVITGQLSFQLQAGEIACLLGPSGCGKTTVLRAIAGFNPLLSGSISQNGQVISDLNFTLPPEHRGIGVVFQDYALFPHLNVFDNIAFGLNGRSSTEKKQAVQSLLKLVELPDISSRYPHELSGGQQQRVALARALAPKPKLLLMDEPFSNLDTDLRRQLALEVRSILKDQGIAAIMVTHDQEEAFAISDKLGILANAQLQQWGTPTELYYQPLNPMVAGFVGKGELFDAECLSETTVQTELGKIEFAEPFGAEPGKQLSLFIRPVDIRPGLEQGEVMARVEQKEFLGNSVVYQLVLPSGRQIESEIFEPLMFEVGSQVSLHVAAHRPIAFAS</sequence>
<dbReference type="Pfam" id="PF08402">
    <property type="entry name" value="TOBE_2"/>
    <property type="match status" value="1"/>
</dbReference>
<dbReference type="InterPro" id="IPR027417">
    <property type="entry name" value="P-loop_NTPase"/>
</dbReference>
<dbReference type="RefSeq" id="WP_019621944.1">
    <property type="nucleotide sequence ID" value="NZ_AP014545.1"/>
</dbReference>
<dbReference type="KEGG" id="ajp:AMJAP_0932"/>